<protein>
    <recommendedName>
        <fullName evidence="2">BRCT domain-containing protein</fullName>
    </recommendedName>
</protein>
<comment type="caution">
    <text evidence="3">The sequence shown here is derived from an EMBL/GenBank/DDBJ whole genome shotgun (WGS) entry which is preliminary data.</text>
</comment>
<dbReference type="InterPro" id="IPR036420">
    <property type="entry name" value="BRCT_dom_sf"/>
</dbReference>
<evidence type="ECO:0000256" key="1">
    <source>
        <dbReference type="SAM" id="MobiDB-lite"/>
    </source>
</evidence>
<dbReference type="InterPro" id="IPR028065">
    <property type="entry name" value="TERB2"/>
</dbReference>
<proteinExistence type="predicted"/>
<dbReference type="GO" id="GO:0007129">
    <property type="term" value="P:homologous chromosome pairing at meiosis"/>
    <property type="evidence" value="ECO:0007669"/>
    <property type="project" value="TreeGrafter"/>
</dbReference>
<evidence type="ECO:0000259" key="2">
    <source>
        <dbReference type="PROSITE" id="PS50172"/>
    </source>
</evidence>
<feature type="compositionally biased region" description="Polar residues" evidence="1">
    <location>
        <begin position="166"/>
        <end position="180"/>
    </location>
</feature>
<dbReference type="Pfam" id="PF15101">
    <property type="entry name" value="TERB2"/>
    <property type="match status" value="1"/>
</dbReference>
<feature type="region of interest" description="Disordered" evidence="1">
    <location>
        <begin position="148"/>
        <end position="180"/>
    </location>
</feature>
<dbReference type="SUPFAM" id="SSF52113">
    <property type="entry name" value="BRCT domain"/>
    <property type="match status" value="1"/>
</dbReference>
<dbReference type="Proteomes" id="UP000615446">
    <property type="component" value="Unassembled WGS sequence"/>
</dbReference>
<dbReference type="Gene3D" id="3.40.50.10190">
    <property type="entry name" value="BRCT domain"/>
    <property type="match status" value="1"/>
</dbReference>
<dbReference type="GO" id="GO:0005637">
    <property type="term" value="C:nuclear inner membrane"/>
    <property type="evidence" value="ECO:0007669"/>
    <property type="project" value="TreeGrafter"/>
</dbReference>
<dbReference type="PROSITE" id="PS50172">
    <property type="entry name" value="BRCT"/>
    <property type="match status" value="1"/>
</dbReference>
<name>A0A8H3MK99_9GLOM</name>
<dbReference type="PANTHER" id="PTHR35345:SF1">
    <property type="entry name" value="TELOMERE REPEATS-BINDING BOUQUET FORMATION PROTEIN 2"/>
    <property type="match status" value="1"/>
</dbReference>
<organism evidence="3 4">
    <name type="scientific">Rhizophagus clarus</name>
    <dbReference type="NCBI Taxonomy" id="94130"/>
    <lineage>
        <taxon>Eukaryota</taxon>
        <taxon>Fungi</taxon>
        <taxon>Fungi incertae sedis</taxon>
        <taxon>Mucoromycota</taxon>
        <taxon>Glomeromycotina</taxon>
        <taxon>Glomeromycetes</taxon>
        <taxon>Glomerales</taxon>
        <taxon>Glomeraceae</taxon>
        <taxon>Rhizophagus</taxon>
    </lineage>
</organism>
<reference evidence="3" key="1">
    <citation type="submission" date="2019-10" db="EMBL/GenBank/DDBJ databases">
        <title>Conservation and host-specific expression of non-tandemly repeated heterogenous ribosome RNA gene in arbuscular mycorrhizal fungi.</title>
        <authorList>
            <person name="Maeda T."/>
            <person name="Kobayashi Y."/>
            <person name="Nakagawa T."/>
            <person name="Ezawa T."/>
            <person name="Yamaguchi K."/>
            <person name="Bino T."/>
            <person name="Nishimoto Y."/>
            <person name="Shigenobu S."/>
            <person name="Kawaguchi M."/>
        </authorList>
    </citation>
    <scope>NUCLEOTIDE SEQUENCE</scope>
    <source>
        <strain evidence="3">HR1</strain>
    </source>
</reference>
<feature type="compositionally biased region" description="Polar residues" evidence="1">
    <location>
        <begin position="293"/>
        <end position="317"/>
    </location>
</feature>
<sequence>MFQDTTAWFSSSVDRTYVELWRKNGGIIEDNYKDDKLPEYLFSCDPEEYDTQRLIRYISYMVIHPEWIFDTIIDMRRKPIEKYLLQNYNFHDTNTDKIASAVRMNDNNKSNKRINSNGSDILADLASHNQVNNDYIIAHSPTIPNKKYYLPRKRSRKVSKGKNPVQDDNIQQSITTTDSMSIHVNDASQINSISSDLQSDTQTEVNNNPDEGLRGKPKRNRPRTLPNFMSKKRPNVVLTSASEDDSFFSDVFSDEDLSKKRKRTNYTQKTPPTGKKTPSLRCECGRPVPPTITAKQPQRGSSQNVNTPQNANKESKSITTIRLQHISIRNLLEKVLRYLKVVKGSNSTLMDDVYEFTPGRNGFSAKMKSTTSSRATGVNPRVQTRGKSLFRKN</sequence>
<gene>
    <name evidence="3" type="ORF">RCL2_003055200</name>
</gene>
<dbReference type="OrthoDB" id="2315614at2759"/>
<evidence type="ECO:0000313" key="4">
    <source>
        <dbReference type="Proteomes" id="UP000615446"/>
    </source>
</evidence>
<feature type="region of interest" description="Disordered" evidence="1">
    <location>
        <begin position="194"/>
        <end position="232"/>
    </location>
</feature>
<accession>A0A8H3MK99</accession>
<dbReference type="InterPro" id="IPR001357">
    <property type="entry name" value="BRCT_dom"/>
</dbReference>
<feature type="domain" description="BRCT" evidence="2">
    <location>
        <begin position="1"/>
        <end position="85"/>
    </location>
</feature>
<evidence type="ECO:0000313" key="3">
    <source>
        <dbReference type="EMBL" id="GET04249.1"/>
    </source>
</evidence>
<dbReference type="EMBL" id="BLAL01000338">
    <property type="protein sequence ID" value="GET04249.1"/>
    <property type="molecule type" value="Genomic_DNA"/>
</dbReference>
<feature type="compositionally biased region" description="Basic residues" evidence="1">
    <location>
        <begin position="149"/>
        <end position="160"/>
    </location>
</feature>
<feature type="region of interest" description="Disordered" evidence="1">
    <location>
        <begin position="262"/>
        <end position="317"/>
    </location>
</feature>
<dbReference type="AlphaFoldDB" id="A0A8H3MK99"/>
<dbReference type="PANTHER" id="PTHR35345">
    <property type="entry name" value="TELOMERE REPEATS-BINDING BOUQUET FORMATION PROTEIN 2"/>
    <property type="match status" value="1"/>
</dbReference>
<feature type="compositionally biased region" description="Polar residues" evidence="1">
    <location>
        <begin position="194"/>
        <end position="209"/>
    </location>
</feature>
<dbReference type="GO" id="GO:0070197">
    <property type="term" value="P:meiotic attachment of telomere to nuclear envelope"/>
    <property type="evidence" value="ECO:0007669"/>
    <property type="project" value="TreeGrafter"/>
</dbReference>